<comment type="caution">
    <text evidence="5">The sequence shown here is derived from an EMBL/GenBank/DDBJ whole genome shotgun (WGS) entry which is preliminary data.</text>
</comment>
<dbReference type="RefSeq" id="WP_246298007.1">
    <property type="nucleotide sequence ID" value="NZ_BAAAPX010000001.1"/>
</dbReference>
<keyword evidence="6" id="KW-1185">Reference proteome</keyword>
<sequence>MRSRQLRDLHAASFDRAADIYDASRPTYPAEAVGWLLDGVEGPVLDLGAGTGKLTAAIVERGREVAAVDPSPEMLRVLRERLPGVDAREGAAERIPSADDAFGLVVVAQAWHWVDADRAVPEVARVLRPGGRLGLIWNERDESVGWVRELGELMDAGSAAFDDEADPVVPPPFGPLERHETRWVQALTVDGLLDLARSRSYFITKDPDAQAAVIQSLRRLAREHPDLAGRDIIELPYVTRSYRATLHG</sequence>
<evidence type="ECO:0000313" key="5">
    <source>
        <dbReference type="EMBL" id="NYD73997.1"/>
    </source>
</evidence>
<accession>A0A852SYQ5</accession>
<dbReference type="PANTHER" id="PTHR44942:SF4">
    <property type="entry name" value="METHYLTRANSFERASE TYPE 11 DOMAIN-CONTAINING PROTEIN"/>
    <property type="match status" value="1"/>
</dbReference>
<name>A0A852SYQ5_9MICO</name>
<reference evidence="5 6" key="1">
    <citation type="submission" date="2020-07" db="EMBL/GenBank/DDBJ databases">
        <title>Sequencing the genomes of 1000 actinobacteria strains.</title>
        <authorList>
            <person name="Klenk H.-P."/>
        </authorList>
    </citation>
    <scope>NUCLEOTIDE SEQUENCE [LARGE SCALE GENOMIC DNA]</scope>
    <source>
        <strain evidence="5 6">DSM 23871</strain>
    </source>
</reference>
<dbReference type="GO" id="GO:0008757">
    <property type="term" value="F:S-adenosylmethionine-dependent methyltransferase activity"/>
    <property type="evidence" value="ECO:0007669"/>
    <property type="project" value="InterPro"/>
</dbReference>
<keyword evidence="2 5" id="KW-0489">Methyltransferase</keyword>
<keyword evidence="3 5" id="KW-0808">Transferase</keyword>
<evidence type="ECO:0000256" key="1">
    <source>
        <dbReference type="ARBA" id="ARBA00008361"/>
    </source>
</evidence>
<evidence type="ECO:0000256" key="2">
    <source>
        <dbReference type="ARBA" id="ARBA00022603"/>
    </source>
</evidence>
<organism evidence="5 6">
    <name type="scientific">Leifsonia soli</name>
    <dbReference type="NCBI Taxonomy" id="582665"/>
    <lineage>
        <taxon>Bacteria</taxon>
        <taxon>Bacillati</taxon>
        <taxon>Actinomycetota</taxon>
        <taxon>Actinomycetes</taxon>
        <taxon>Micrococcales</taxon>
        <taxon>Microbacteriaceae</taxon>
        <taxon>Leifsonia</taxon>
    </lineage>
</organism>
<dbReference type="InterPro" id="IPR051052">
    <property type="entry name" value="Diverse_substrate_MTase"/>
</dbReference>
<feature type="domain" description="Methyltransferase type 11" evidence="4">
    <location>
        <begin position="45"/>
        <end position="133"/>
    </location>
</feature>
<dbReference type="Proteomes" id="UP000589620">
    <property type="component" value="Unassembled WGS sequence"/>
</dbReference>
<comment type="similarity">
    <text evidence="1">Belongs to the methyltransferase superfamily.</text>
</comment>
<dbReference type="SUPFAM" id="SSF53335">
    <property type="entry name" value="S-adenosyl-L-methionine-dependent methyltransferases"/>
    <property type="match status" value="1"/>
</dbReference>
<dbReference type="CDD" id="cd02440">
    <property type="entry name" value="AdoMet_MTases"/>
    <property type="match status" value="1"/>
</dbReference>
<dbReference type="Gene3D" id="3.40.50.150">
    <property type="entry name" value="Vaccinia Virus protein VP39"/>
    <property type="match status" value="1"/>
</dbReference>
<proteinExistence type="inferred from homology"/>
<dbReference type="Pfam" id="PF08241">
    <property type="entry name" value="Methyltransf_11"/>
    <property type="match status" value="1"/>
</dbReference>
<dbReference type="InterPro" id="IPR013216">
    <property type="entry name" value="Methyltransf_11"/>
</dbReference>
<evidence type="ECO:0000256" key="3">
    <source>
        <dbReference type="ARBA" id="ARBA00022679"/>
    </source>
</evidence>
<evidence type="ECO:0000259" key="4">
    <source>
        <dbReference type="Pfam" id="PF08241"/>
    </source>
</evidence>
<dbReference type="GO" id="GO:0032259">
    <property type="term" value="P:methylation"/>
    <property type="evidence" value="ECO:0007669"/>
    <property type="project" value="UniProtKB-KW"/>
</dbReference>
<dbReference type="AlphaFoldDB" id="A0A852SYQ5"/>
<dbReference type="InterPro" id="IPR029063">
    <property type="entry name" value="SAM-dependent_MTases_sf"/>
</dbReference>
<evidence type="ECO:0000313" key="6">
    <source>
        <dbReference type="Proteomes" id="UP000589620"/>
    </source>
</evidence>
<dbReference type="PANTHER" id="PTHR44942">
    <property type="entry name" value="METHYLTRANSF_11 DOMAIN-CONTAINING PROTEIN"/>
    <property type="match status" value="1"/>
</dbReference>
<dbReference type="EMBL" id="JACCBJ010000001">
    <property type="protein sequence ID" value="NYD73997.1"/>
    <property type="molecule type" value="Genomic_DNA"/>
</dbReference>
<gene>
    <name evidence="5" type="ORF">BJ963_001516</name>
</gene>
<protein>
    <submittedName>
        <fullName evidence="5">SAM-dependent methyltransferase</fullName>
    </submittedName>
</protein>